<organism evidence="3 4">
    <name type="scientific">Candidatus Liptonbacteria bacterium RIFCSPLOWO2_01_FULL_56_20</name>
    <dbReference type="NCBI Taxonomy" id="1798652"/>
    <lineage>
        <taxon>Bacteria</taxon>
        <taxon>Candidatus Liptoniibacteriota</taxon>
    </lineage>
</organism>
<accession>A0A1G2CIX9</accession>
<dbReference type="PANTHER" id="PTHR34477:SF1">
    <property type="entry name" value="UPF0213 PROTEIN YHBQ"/>
    <property type="match status" value="1"/>
</dbReference>
<dbReference type="Proteomes" id="UP000178495">
    <property type="component" value="Unassembled WGS sequence"/>
</dbReference>
<dbReference type="EMBL" id="MHLC01000013">
    <property type="protein sequence ID" value="OGZ01356.1"/>
    <property type="molecule type" value="Genomic_DNA"/>
</dbReference>
<dbReference type="Gene3D" id="3.40.1440.10">
    <property type="entry name" value="GIY-YIG endonuclease"/>
    <property type="match status" value="1"/>
</dbReference>
<evidence type="ECO:0000259" key="2">
    <source>
        <dbReference type="PROSITE" id="PS50164"/>
    </source>
</evidence>
<dbReference type="STRING" id="1798652.A3A43_03095"/>
<gene>
    <name evidence="3" type="ORF">A3A43_03095</name>
</gene>
<dbReference type="InterPro" id="IPR050190">
    <property type="entry name" value="UPF0213_domain"/>
</dbReference>
<comment type="similarity">
    <text evidence="1">Belongs to the UPF0213 family.</text>
</comment>
<dbReference type="Pfam" id="PF01541">
    <property type="entry name" value="GIY-YIG"/>
    <property type="match status" value="1"/>
</dbReference>
<dbReference type="InterPro" id="IPR000305">
    <property type="entry name" value="GIY-YIG_endonuc"/>
</dbReference>
<dbReference type="PANTHER" id="PTHR34477">
    <property type="entry name" value="UPF0213 PROTEIN YHBQ"/>
    <property type="match status" value="1"/>
</dbReference>
<dbReference type="AlphaFoldDB" id="A0A1G2CIX9"/>
<dbReference type="PROSITE" id="PS50164">
    <property type="entry name" value="GIY_YIG"/>
    <property type="match status" value="1"/>
</dbReference>
<evidence type="ECO:0000313" key="4">
    <source>
        <dbReference type="Proteomes" id="UP000178495"/>
    </source>
</evidence>
<dbReference type="CDD" id="cd10449">
    <property type="entry name" value="GIY-YIG_SLX1_like"/>
    <property type="match status" value="1"/>
</dbReference>
<protein>
    <recommendedName>
        <fullName evidence="2">GIY-YIG domain-containing protein</fullName>
    </recommendedName>
</protein>
<proteinExistence type="inferred from homology"/>
<name>A0A1G2CIX9_9BACT</name>
<dbReference type="InterPro" id="IPR035901">
    <property type="entry name" value="GIY-YIG_endonuc_sf"/>
</dbReference>
<comment type="caution">
    <text evidence="3">The sequence shown here is derived from an EMBL/GenBank/DDBJ whole genome shotgun (WGS) entry which is preliminary data.</text>
</comment>
<evidence type="ECO:0000256" key="1">
    <source>
        <dbReference type="ARBA" id="ARBA00007435"/>
    </source>
</evidence>
<reference evidence="3 4" key="1">
    <citation type="journal article" date="2016" name="Nat. Commun.">
        <title>Thousands of microbial genomes shed light on interconnected biogeochemical processes in an aquifer system.</title>
        <authorList>
            <person name="Anantharaman K."/>
            <person name="Brown C.T."/>
            <person name="Hug L.A."/>
            <person name="Sharon I."/>
            <person name="Castelle C.J."/>
            <person name="Probst A.J."/>
            <person name="Thomas B.C."/>
            <person name="Singh A."/>
            <person name="Wilkins M.J."/>
            <person name="Karaoz U."/>
            <person name="Brodie E.L."/>
            <person name="Williams K.H."/>
            <person name="Hubbard S.S."/>
            <person name="Banfield J.F."/>
        </authorList>
    </citation>
    <scope>NUCLEOTIDE SEQUENCE [LARGE SCALE GENOMIC DNA]</scope>
</reference>
<feature type="domain" description="GIY-YIG" evidence="2">
    <location>
        <begin position="1"/>
        <end position="77"/>
    </location>
</feature>
<dbReference type="SUPFAM" id="SSF82771">
    <property type="entry name" value="GIY-YIG endonuclease"/>
    <property type="match status" value="1"/>
</dbReference>
<evidence type="ECO:0000313" key="3">
    <source>
        <dbReference type="EMBL" id="OGZ01356.1"/>
    </source>
</evidence>
<sequence>MYKVYVIKSVRRHNRYVGSTEDVEKRIAEHNAGKCRYTKGRLPWKLIHLESCHSRSEAMQKEKFLKSGQGRKWLDKILSNS</sequence>